<organism evidence="7 8">
    <name type="scientific">Psychrobacter fozii</name>
    <dbReference type="NCBI Taxonomy" id="198480"/>
    <lineage>
        <taxon>Bacteria</taxon>
        <taxon>Pseudomonadati</taxon>
        <taxon>Pseudomonadota</taxon>
        <taxon>Gammaproteobacteria</taxon>
        <taxon>Moraxellales</taxon>
        <taxon>Moraxellaceae</taxon>
        <taxon>Psychrobacter</taxon>
    </lineage>
</organism>
<comment type="subcellular location">
    <subcellularLocation>
        <location evidence="1">Cell outer membrane</location>
    </subcellularLocation>
</comment>
<name>A0A2V4VC85_9GAMM</name>
<dbReference type="PRINTS" id="PR01021">
    <property type="entry name" value="OMPADOMAIN"/>
</dbReference>
<dbReference type="PROSITE" id="PS51123">
    <property type="entry name" value="OMPA_2"/>
    <property type="match status" value="1"/>
</dbReference>
<feature type="signal peptide" evidence="5">
    <location>
        <begin position="1"/>
        <end position="25"/>
    </location>
</feature>
<evidence type="ECO:0000313" key="8">
    <source>
        <dbReference type="Proteomes" id="UP000247746"/>
    </source>
</evidence>
<dbReference type="InterPro" id="IPR036737">
    <property type="entry name" value="OmpA-like_sf"/>
</dbReference>
<evidence type="ECO:0000256" key="1">
    <source>
        <dbReference type="ARBA" id="ARBA00004442"/>
    </source>
</evidence>
<dbReference type="EMBL" id="QJSU01000003">
    <property type="protein sequence ID" value="PYE39868.1"/>
    <property type="molecule type" value="Genomic_DNA"/>
</dbReference>
<keyword evidence="5" id="KW-0732">Signal</keyword>
<dbReference type="GO" id="GO:0009279">
    <property type="term" value="C:cell outer membrane"/>
    <property type="evidence" value="ECO:0007669"/>
    <property type="project" value="UniProtKB-SubCell"/>
</dbReference>
<dbReference type="Gene3D" id="3.30.1330.60">
    <property type="entry name" value="OmpA-like domain"/>
    <property type="match status" value="1"/>
</dbReference>
<dbReference type="RefSeq" id="WP_110922842.1">
    <property type="nucleotide sequence ID" value="NZ_QJSU01000003.1"/>
</dbReference>
<keyword evidence="8" id="KW-1185">Reference proteome</keyword>
<dbReference type="Proteomes" id="UP000247746">
    <property type="component" value="Unassembled WGS sequence"/>
</dbReference>
<dbReference type="InterPro" id="IPR006664">
    <property type="entry name" value="OMP_bac"/>
</dbReference>
<dbReference type="PANTHER" id="PTHR30329:SF21">
    <property type="entry name" value="LIPOPROTEIN YIAD-RELATED"/>
    <property type="match status" value="1"/>
</dbReference>
<protein>
    <submittedName>
        <fullName evidence="7">OmpA family protein</fullName>
    </submittedName>
</protein>
<keyword evidence="2 4" id="KW-0472">Membrane</keyword>
<dbReference type="PROSITE" id="PS51257">
    <property type="entry name" value="PROKAR_LIPOPROTEIN"/>
    <property type="match status" value="1"/>
</dbReference>
<gene>
    <name evidence="7" type="ORF">DFP82_103317</name>
</gene>
<reference evidence="7 8" key="1">
    <citation type="submission" date="2018-06" db="EMBL/GenBank/DDBJ databases">
        <title>Genomic Encyclopedia of Type Strains, Phase III (KMG-III): the genomes of soil and plant-associated and newly described type strains.</title>
        <authorList>
            <person name="Whitman W."/>
        </authorList>
    </citation>
    <scope>NUCLEOTIDE SEQUENCE [LARGE SCALE GENOMIC DNA]</scope>
    <source>
        <strain evidence="7 8">CECT 5889</strain>
    </source>
</reference>
<dbReference type="InterPro" id="IPR050330">
    <property type="entry name" value="Bact_OuterMem_StrucFunc"/>
</dbReference>
<evidence type="ECO:0000256" key="3">
    <source>
        <dbReference type="ARBA" id="ARBA00023237"/>
    </source>
</evidence>
<accession>A0A2V4VC85</accession>
<evidence type="ECO:0000256" key="5">
    <source>
        <dbReference type="SAM" id="SignalP"/>
    </source>
</evidence>
<evidence type="ECO:0000256" key="2">
    <source>
        <dbReference type="ARBA" id="ARBA00023136"/>
    </source>
</evidence>
<feature type="domain" description="OmpA-like" evidence="6">
    <location>
        <begin position="206"/>
        <end position="324"/>
    </location>
</feature>
<sequence>MGKVFKKIIVEVALVTTLLGVTACATTTANSRIGNDGDTRRVDNVVWNNQVDSDISAVLAKQVASDEARLIFVRKNDDDPEQTSANIAINNRFQVSLHAGNYTAVNSCVGTNQLSAHATGFKDNDLLAEQKDYQLVGGQTYFFYVDMDENGQGLLNQITTDSALPLLRNKRYQTHQISRVVPNCPAPVIATTPSVTLPPVVEQPAILAEKVTIDLEVLFETDKAVVRPEYYTKIAELADFMAQYPNTIATIEGHTDSRGSDSYNQVLSQHRVNAVKESLISKFDIDAERLSAIGYGETQPRASNDTVEGRQLNRRVVAVVEEGVRH</sequence>
<dbReference type="OrthoDB" id="1149075at2"/>
<evidence type="ECO:0000256" key="4">
    <source>
        <dbReference type="PROSITE-ProRule" id="PRU00473"/>
    </source>
</evidence>
<dbReference type="PANTHER" id="PTHR30329">
    <property type="entry name" value="STATOR ELEMENT OF FLAGELLAR MOTOR COMPLEX"/>
    <property type="match status" value="1"/>
</dbReference>
<keyword evidence="3" id="KW-0998">Cell outer membrane</keyword>
<feature type="chain" id="PRO_5015938936" evidence="5">
    <location>
        <begin position="26"/>
        <end position="326"/>
    </location>
</feature>
<evidence type="ECO:0000313" key="7">
    <source>
        <dbReference type="EMBL" id="PYE39868.1"/>
    </source>
</evidence>
<evidence type="ECO:0000259" key="6">
    <source>
        <dbReference type="PROSITE" id="PS51123"/>
    </source>
</evidence>
<dbReference type="InterPro" id="IPR006665">
    <property type="entry name" value="OmpA-like"/>
</dbReference>
<dbReference type="CDD" id="cd07185">
    <property type="entry name" value="OmpA_C-like"/>
    <property type="match status" value="1"/>
</dbReference>
<dbReference type="AlphaFoldDB" id="A0A2V4VC85"/>
<dbReference type="SUPFAM" id="SSF103088">
    <property type="entry name" value="OmpA-like"/>
    <property type="match status" value="1"/>
</dbReference>
<comment type="caution">
    <text evidence="7">The sequence shown here is derived from an EMBL/GenBank/DDBJ whole genome shotgun (WGS) entry which is preliminary data.</text>
</comment>
<dbReference type="Pfam" id="PF00691">
    <property type="entry name" value="OmpA"/>
    <property type="match status" value="1"/>
</dbReference>
<proteinExistence type="predicted"/>